<protein>
    <submittedName>
        <fullName evidence="4">Uncharacterized protein</fullName>
    </submittedName>
</protein>
<dbReference type="HOGENOM" id="CLU_027725_0_0_1"/>
<dbReference type="GO" id="GO:0008061">
    <property type="term" value="F:chitin binding"/>
    <property type="evidence" value="ECO:0007669"/>
    <property type="project" value="UniProtKB-KW"/>
</dbReference>
<gene>
    <name evidence="4" type="ORF">M419DRAFT_96918</name>
</gene>
<sequence length="500" mass="53279">MSLPSKSSAWLRPRDASLGFLIYITIATLCLFIGTSSAAAASDRTGNWTSLTCSDPAVQDALYMGCAQRWSELDADDAWKDVIRVWTQHDEGKTTFSVSVMNTLHAPNETDCGLIAPEGNCDQTQTCGYILSSNGTGATGPAAYLIYESLVAINEMYYNLYNAIQDAAQDIVLFSILPMEQAFAPVPPKPAAEWLPILRNMLDLGVRAISASFFNALFGSSQALGNRVDADTARNITYASLALTTASVSATIDGSSKKQWTPKSQTTFSSTVGQVFSGWATIVENQLYTLFDGSEASVKLLGSMMANGHLLDCNGTSPVDAYDFTNDLEKFIQKAFYAFAIPALWTVSGTNAFVVDSGYPCGTVNPLTNYMTEDTQEATYSCHNNSLYYLVYPGGGSHGQFAAPPGLDGLAKGYWGNLSLSDLIAGSVNTYVANGNTNGGAPANQQNQQTLQDLASQDVTTPGFITLPVCSAQVAFASWSSPSRSNSSAPGYPCNPLQGS</sequence>
<dbReference type="InterPro" id="IPR053214">
    <property type="entry name" value="LysM12-like"/>
</dbReference>
<evidence type="ECO:0000256" key="1">
    <source>
        <dbReference type="ARBA" id="ARBA00022669"/>
    </source>
</evidence>
<dbReference type="EMBL" id="KI911142">
    <property type="protein sequence ID" value="ETS03804.1"/>
    <property type="molecule type" value="Genomic_DNA"/>
</dbReference>
<keyword evidence="1" id="KW-0147">Chitin-binding</keyword>
<evidence type="ECO:0000313" key="4">
    <source>
        <dbReference type="EMBL" id="ETS03804.1"/>
    </source>
</evidence>
<feature type="region of interest" description="Disordered" evidence="3">
    <location>
        <begin position="481"/>
        <end position="500"/>
    </location>
</feature>
<dbReference type="AlphaFoldDB" id="A0A024SEQ6"/>
<name>A0A024SEQ6_HYPJR</name>
<organism evidence="4 5">
    <name type="scientific">Hypocrea jecorina (strain ATCC 56765 / BCRC 32924 / NRRL 11460 / Rut C-30)</name>
    <name type="common">Trichoderma reesei</name>
    <dbReference type="NCBI Taxonomy" id="1344414"/>
    <lineage>
        <taxon>Eukaryota</taxon>
        <taxon>Fungi</taxon>
        <taxon>Dikarya</taxon>
        <taxon>Ascomycota</taxon>
        <taxon>Pezizomycotina</taxon>
        <taxon>Sordariomycetes</taxon>
        <taxon>Hypocreomycetidae</taxon>
        <taxon>Hypocreales</taxon>
        <taxon>Hypocreaceae</taxon>
        <taxon>Trichoderma</taxon>
    </lineage>
</organism>
<evidence type="ECO:0000256" key="3">
    <source>
        <dbReference type="SAM" id="MobiDB-lite"/>
    </source>
</evidence>
<keyword evidence="2" id="KW-0843">Virulence</keyword>
<proteinExistence type="predicted"/>
<dbReference type="KEGG" id="trr:M419DRAFT_96918"/>
<reference evidence="5" key="1">
    <citation type="journal article" date="2013" name="Ind. Biotechnol.">
        <title>Comparative genomics analysis of Trichoderma reesei strains.</title>
        <authorList>
            <person name="Koike H."/>
            <person name="Aerts A."/>
            <person name="LaButti K."/>
            <person name="Grigoriev I.V."/>
            <person name="Baker S.E."/>
        </authorList>
    </citation>
    <scope>NUCLEOTIDE SEQUENCE [LARGE SCALE GENOMIC DNA]</scope>
    <source>
        <strain evidence="5">ATCC 56765 / BCRC 32924 / NRRL 11460 / Rut C-30</strain>
    </source>
</reference>
<evidence type="ECO:0000313" key="5">
    <source>
        <dbReference type="Proteomes" id="UP000024376"/>
    </source>
</evidence>
<evidence type="ECO:0000256" key="2">
    <source>
        <dbReference type="ARBA" id="ARBA00023026"/>
    </source>
</evidence>
<dbReference type="PANTHER" id="PTHR47700">
    <property type="entry name" value="V CHITINASE, PUTATIVE (AFU_ORTHOLOGUE AFUA_6G13720)-RELATED"/>
    <property type="match status" value="1"/>
</dbReference>
<dbReference type="Proteomes" id="UP000024376">
    <property type="component" value="Unassembled WGS sequence"/>
</dbReference>
<accession>A0A024SEQ6</accession>
<dbReference type="PANTHER" id="PTHR47700:SF1">
    <property type="entry name" value="CHITINASE"/>
    <property type="match status" value="1"/>
</dbReference>
<dbReference type="OrthoDB" id="73875at2759"/>